<evidence type="ECO:0000256" key="4">
    <source>
        <dbReference type="ARBA" id="ARBA00022794"/>
    </source>
</evidence>
<feature type="coiled-coil region" evidence="8">
    <location>
        <begin position="1327"/>
        <end position="1492"/>
    </location>
</feature>
<keyword evidence="7" id="KW-0966">Cell projection</keyword>
<dbReference type="PANTHER" id="PTHR18879">
    <property type="entry name" value="CENTROSOMAL PROTEIN OF 290 KDA"/>
    <property type="match status" value="1"/>
</dbReference>
<organism evidence="10 11">
    <name type="scientific">Plectus sambesii</name>
    <dbReference type="NCBI Taxonomy" id="2011161"/>
    <lineage>
        <taxon>Eukaryota</taxon>
        <taxon>Metazoa</taxon>
        <taxon>Ecdysozoa</taxon>
        <taxon>Nematoda</taxon>
        <taxon>Chromadorea</taxon>
        <taxon>Plectida</taxon>
        <taxon>Plectina</taxon>
        <taxon>Plectoidea</taxon>
        <taxon>Plectidae</taxon>
        <taxon>Plectus</taxon>
    </lineage>
</organism>
<dbReference type="PANTHER" id="PTHR18879:SF20">
    <property type="entry name" value="CENTROSOMAL PROTEIN OF 290 KDA"/>
    <property type="match status" value="1"/>
</dbReference>
<evidence type="ECO:0000256" key="2">
    <source>
        <dbReference type="ARBA" id="ARBA00004300"/>
    </source>
</evidence>
<keyword evidence="5 8" id="KW-0175">Coiled coil</keyword>
<reference evidence="11" key="1">
    <citation type="submission" date="2022-11" db="UniProtKB">
        <authorList>
            <consortium name="WormBaseParasite"/>
        </authorList>
    </citation>
    <scope>IDENTIFICATION</scope>
</reference>
<dbReference type="GO" id="GO:0034451">
    <property type="term" value="C:centriolar satellite"/>
    <property type="evidence" value="ECO:0007669"/>
    <property type="project" value="TreeGrafter"/>
</dbReference>
<evidence type="ECO:0000256" key="8">
    <source>
        <dbReference type="SAM" id="Coils"/>
    </source>
</evidence>
<keyword evidence="6" id="KW-0206">Cytoskeleton</keyword>
<feature type="coiled-coil region" evidence="8">
    <location>
        <begin position="355"/>
        <end position="432"/>
    </location>
</feature>
<dbReference type="InterPro" id="IPR026201">
    <property type="entry name" value="Cep290"/>
</dbReference>
<feature type="coiled-coil region" evidence="8">
    <location>
        <begin position="690"/>
        <end position="724"/>
    </location>
</feature>
<accession>A0A914X3Y9</accession>
<feature type="compositionally biased region" description="Basic and acidic residues" evidence="9">
    <location>
        <begin position="78"/>
        <end position="95"/>
    </location>
</feature>
<protein>
    <submittedName>
        <fullName evidence="11">Uncharacterized protein</fullName>
    </submittedName>
</protein>
<dbReference type="WBParaSite" id="PSAMB.scaffold6570size9205.g28767.t1">
    <property type="protein sequence ID" value="PSAMB.scaffold6570size9205.g28767.t1"/>
    <property type="gene ID" value="PSAMB.scaffold6570size9205.g28767"/>
</dbReference>
<dbReference type="Proteomes" id="UP000887566">
    <property type="component" value="Unplaced"/>
</dbReference>
<feature type="coiled-coil region" evidence="8">
    <location>
        <begin position="1118"/>
        <end position="1289"/>
    </location>
</feature>
<keyword evidence="4" id="KW-0970">Cilium biogenesis/degradation</keyword>
<feature type="coiled-coil region" evidence="8">
    <location>
        <begin position="817"/>
        <end position="848"/>
    </location>
</feature>
<feature type="coiled-coil region" evidence="8">
    <location>
        <begin position="528"/>
        <end position="555"/>
    </location>
</feature>
<dbReference type="GO" id="GO:1905515">
    <property type="term" value="P:non-motile cilium assembly"/>
    <property type="evidence" value="ECO:0007669"/>
    <property type="project" value="TreeGrafter"/>
</dbReference>
<feature type="coiled-coil region" evidence="8">
    <location>
        <begin position="623"/>
        <end position="657"/>
    </location>
</feature>
<feature type="region of interest" description="Disordered" evidence="9">
    <location>
        <begin position="76"/>
        <end position="95"/>
    </location>
</feature>
<feature type="coiled-coil region" evidence="8">
    <location>
        <begin position="946"/>
        <end position="1007"/>
    </location>
</feature>
<feature type="region of interest" description="Disordered" evidence="9">
    <location>
        <begin position="1302"/>
        <end position="1322"/>
    </location>
</feature>
<comment type="subcellular location">
    <subcellularLocation>
        <location evidence="1">Cytoplasm</location>
        <location evidence="1">Cytoskeleton</location>
        <location evidence="1">Cilium basal body</location>
    </subcellularLocation>
    <subcellularLocation>
        <location evidence="2">Cytoplasm</location>
        <location evidence="2">Cytoskeleton</location>
        <location evidence="2">Microtubule organizing center</location>
        <location evidence="2">Centrosome</location>
    </subcellularLocation>
</comment>
<name>A0A914X3Y9_9BILA</name>
<evidence type="ECO:0000313" key="10">
    <source>
        <dbReference type="Proteomes" id="UP000887566"/>
    </source>
</evidence>
<feature type="coiled-coil region" evidence="8">
    <location>
        <begin position="1057"/>
        <end position="1087"/>
    </location>
</feature>
<evidence type="ECO:0000256" key="7">
    <source>
        <dbReference type="ARBA" id="ARBA00023273"/>
    </source>
</evidence>
<proteinExistence type="predicted"/>
<evidence type="ECO:0000256" key="6">
    <source>
        <dbReference type="ARBA" id="ARBA00023212"/>
    </source>
</evidence>
<evidence type="ECO:0000256" key="5">
    <source>
        <dbReference type="ARBA" id="ARBA00023054"/>
    </source>
</evidence>
<sequence>MPPLNFARLQSFIETVETEEGIDRLEDSEAQLWGQQLAEFDVTGEEDGDQLRMLFKSARALMEYNQAHAAAIMEEAEEQARAAGEREDKWEEEKTNLKDEISQLRDQLTAGAAYDQTGRTLRAEIDSLRDENTELKHQNRERDRELADERDKTERQLTRITELERDKNDLTNRRYQLEDTIKELNRRLSAQQETQTGKKSELDTQQKKLKERNDALLHLTSEYQNLSEENESLQKDVDRLTVAVQDATREMETTTEKYIGVKEALRVADDLVESLTKENEELRGMIEGPKVERASVYQDIMTAVDKKIEEWKTLLKGKDDEIIQYKAQVDKLHQDIAEYSVDTDRASVAALTRLVEDRDKQIQLLKNQLIKATNDMTRTTELVESLQAQMRGDGTVTMQQRITELTKRLQAKEKQTLEAQRKTREAEQAAADRDKQLVEIVARVRKYEQGEYGLEHAVQEIADYKTQINFRDKQINELTGKCSRLEVELHEVMEDNDDMRRKLGLDQRKLRAQQTTERVKKESDHALNIILRREIDKLEDERIEMKLTMRKLSQRLGQRAVALGLTADDYLAVEQFTEELRYRRAVAMSKLNSSNNVNVGGMQSISRGDFNTADLANQQGTLLNDIYKNNNALKTQLQAVEAENVGLLQALREIQIQLSNGSSGPIQIAALDSLLARADAKHLGGSADLVSELNTKLERMTGRNEQLALDAKTLRNELHGAKADLSVSLARISKLTVEVEEANKFTFKALQLPDDIPATSSMIIMNLNEHLLHCLQEITLKTDQLTGLQQQAESFRSKLSVLKHAHGLLYAQYDTATKEWQQEKQRLADQIEKTASEFEKSKVQAQELVRLQDTLTRDENEQRRRLGEMARKFTVMRINESIMVRKYRTLEIEATTFYLEKEKVRKDAALMEAEVRNRIAYTQKQKELMSFEMASLSRSLKDAVSLADHEALRKEYQSLAEKYRQLLETDRANMQRAALDAKTEVTLKQAMKDSEMLKRTLQAEKEKTSRYEAALAESQMIGYGTYKTPADGSTESAGVEHLTKRIAMLEMKELNDRQSVEQSRHQYEKQREELRATEQRVSELERTVTDLGVANLELQRMEQSLRDELASCVTKDIYKASEGRIAELENAEDKAEKRGRELRKSTNEIEELKADVGELKGELVRKEGVISRLKQERIDKEREIENLERRIAHLRESVRLKMQETENRELKKKLTVLEKQMEISINTPAEKPLETSQRANEVARWTEKKRFEQHIERLKEKLASKSTELDEQKTLGDRLRRRISQLERENLVMVDRIAALSPSKTASKSDSKQPGGKSTDLKNEQDVAALRAENAQLKKNLNALQATKLEQSVVSASQLVQLKAETDRLEQQISRVSTVVVQSGSQSQLQSMGKIEQENSELRERCAELEEQLTAANNFLKKQRSGDFAKELSANEVDLLRRALADSKSDCERLTAELQLCRQELSVANAEVEELRHELSRLQDHLQMTEGDRQ</sequence>
<dbReference type="GO" id="GO:1905349">
    <property type="term" value="P:ciliary transition zone assembly"/>
    <property type="evidence" value="ECO:0007669"/>
    <property type="project" value="TreeGrafter"/>
</dbReference>
<feature type="region of interest" description="Disordered" evidence="9">
    <location>
        <begin position="130"/>
        <end position="154"/>
    </location>
</feature>
<evidence type="ECO:0000313" key="11">
    <source>
        <dbReference type="WBParaSite" id="PSAMB.scaffold6570size9205.g28767.t1"/>
    </source>
</evidence>
<evidence type="ECO:0000256" key="9">
    <source>
        <dbReference type="SAM" id="MobiDB-lite"/>
    </source>
</evidence>
<dbReference type="GO" id="GO:0035869">
    <property type="term" value="C:ciliary transition zone"/>
    <property type="evidence" value="ECO:0007669"/>
    <property type="project" value="TreeGrafter"/>
</dbReference>
<evidence type="ECO:0000256" key="3">
    <source>
        <dbReference type="ARBA" id="ARBA00022490"/>
    </source>
</evidence>
<dbReference type="GO" id="GO:0097711">
    <property type="term" value="P:ciliary basal body-plasma membrane docking"/>
    <property type="evidence" value="ECO:0007669"/>
    <property type="project" value="TreeGrafter"/>
</dbReference>
<feature type="coiled-coil region" evidence="8">
    <location>
        <begin position="475"/>
        <end position="502"/>
    </location>
</feature>
<keyword evidence="10" id="KW-1185">Reference proteome</keyword>
<keyword evidence="3" id="KW-0963">Cytoplasm</keyword>
<evidence type="ECO:0000256" key="1">
    <source>
        <dbReference type="ARBA" id="ARBA00004120"/>
    </source>
</evidence>